<feature type="transmembrane region" description="Helical" evidence="5">
    <location>
        <begin position="53"/>
        <end position="72"/>
    </location>
</feature>
<dbReference type="InterPro" id="IPR050922">
    <property type="entry name" value="LytR/CpsA/Psr_CW_biosynth"/>
</dbReference>
<name>A0A1I1X5M6_9BACI</name>
<evidence type="ECO:0000259" key="6">
    <source>
        <dbReference type="Pfam" id="PF03816"/>
    </source>
</evidence>
<keyword evidence="3" id="KW-0735">Signal-anchor</keyword>
<organism evidence="7 8">
    <name type="scientific">Lentibacillus persicus</name>
    <dbReference type="NCBI Taxonomy" id="640948"/>
    <lineage>
        <taxon>Bacteria</taxon>
        <taxon>Bacillati</taxon>
        <taxon>Bacillota</taxon>
        <taxon>Bacilli</taxon>
        <taxon>Bacillales</taxon>
        <taxon>Bacillaceae</taxon>
        <taxon>Lentibacillus</taxon>
    </lineage>
</organism>
<proteinExistence type="inferred from homology"/>
<sequence length="294" mass="33093">MDDKFKKEVFSYLENGDLTFTEEDRIETLNKIQNRKNQKQDSNKTLLNIGKHYAVPVLGSVTAVILAIVLLLPNLNGGNVMVQENERQASQQEVSSFSVLLMGKNSAGETNRRSHINIVLTYNSDDNSMNVVSIPHEARVDIYNSEGEIIDKDKLMHASAYEPDPAAAVTTVSNLLDIPIDYYASFSEEQLYQKLGIGREEVQGNRKLMSEMGDLIKEQLSASDIKELLEESSQTNMTRDSLNQLADMNVENAHVTDMAKGAEETIINDVYYIEINQHLLEKTSNMLKNHLNNH</sequence>
<keyword evidence="8" id="KW-1185">Reference proteome</keyword>
<gene>
    <name evidence="7" type="ORF">SAMN05216238_107116</name>
</gene>
<dbReference type="RefSeq" id="WP_177183419.1">
    <property type="nucleotide sequence ID" value="NZ_FOMR01000007.1"/>
</dbReference>
<dbReference type="InterPro" id="IPR004474">
    <property type="entry name" value="LytR_CpsA_psr"/>
</dbReference>
<keyword evidence="4 5" id="KW-1133">Transmembrane helix</keyword>
<evidence type="ECO:0000313" key="7">
    <source>
        <dbReference type="EMBL" id="SFE02716.1"/>
    </source>
</evidence>
<dbReference type="PANTHER" id="PTHR33392:SF6">
    <property type="entry name" value="POLYISOPRENYL-TEICHOIC ACID--PEPTIDOGLYCAN TEICHOIC ACID TRANSFERASE TAGU"/>
    <property type="match status" value="1"/>
</dbReference>
<evidence type="ECO:0000313" key="8">
    <source>
        <dbReference type="Proteomes" id="UP000199474"/>
    </source>
</evidence>
<comment type="similarity">
    <text evidence="1">Belongs to the LytR/CpsA/Psr (LCP) family.</text>
</comment>
<dbReference type="Pfam" id="PF03816">
    <property type="entry name" value="LytR_cpsA_psr"/>
    <property type="match status" value="1"/>
</dbReference>
<keyword evidence="5" id="KW-0472">Membrane</keyword>
<dbReference type="PANTHER" id="PTHR33392">
    <property type="entry name" value="POLYISOPRENYL-TEICHOIC ACID--PEPTIDOGLYCAN TEICHOIC ACID TRANSFERASE TAGU"/>
    <property type="match status" value="1"/>
</dbReference>
<evidence type="ECO:0000256" key="3">
    <source>
        <dbReference type="ARBA" id="ARBA00022968"/>
    </source>
</evidence>
<feature type="domain" description="Cell envelope-related transcriptional attenuator" evidence="6">
    <location>
        <begin position="113"/>
        <end position="187"/>
    </location>
</feature>
<accession>A0A1I1X5M6</accession>
<dbReference type="Gene3D" id="3.30.420.590">
    <property type="match status" value="1"/>
</dbReference>
<dbReference type="GO" id="GO:0071555">
    <property type="term" value="P:cell wall organization"/>
    <property type="evidence" value="ECO:0007669"/>
    <property type="project" value="UniProtKB-KW"/>
</dbReference>
<dbReference type="EMBL" id="FOMR01000007">
    <property type="protein sequence ID" value="SFE02716.1"/>
    <property type="molecule type" value="Genomic_DNA"/>
</dbReference>
<evidence type="ECO:0000256" key="2">
    <source>
        <dbReference type="ARBA" id="ARBA00022692"/>
    </source>
</evidence>
<evidence type="ECO:0000256" key="1">
    <source>
        <dbReference type="ARBA" id="ARBA00006068"/>
    </source>
</evidence>
<dbReference type="STRING" id="640948.SAMN05216238_107116"/>
<protein>
    <submittedName>
        <fullName evidence="7">Cell envelope-related transcriptional attenuator domain-containing protein</fullName>
    </submittedName>
</protein>
<reference evidence="8" key="1">
    <citation type="submission" date="2016-10" db="EMBL/GenBank/DDBJ databases">
        <authorList>
            <person name="Varghese N."/>
            <person name="Submissions S."/>
        </authorList>
    </citation>
    <scope>NUCLEOTIDE SEQUENCE [LARGE SCALE GENOMIC DNA]</scope>
    <source>
        <strain evidence="8">DSM 22530</strain>
    </source>
</reference>
<dbReference type="AlphaFoldDB" id="A0A1I1X5M6"/>
<dbReference type="Proteomes" id="UP000199474">
    <property type="component" value="Unassembled WGS sequence"/>
</dbReference>
<evidence type="ECO:0000256" key="5">
    <source>
        <dbReference type="SAM" id="Phobius"/>
    </source>
</evidence>
<keyword evidence="2 5" id="KW-0812">Transmembrane</keyword>
<evidence type="ECO:0000256" key="4">
    <source>
        <dbReference type="ARBA" id="ARBA00022989"/>
    </source>
</evidence>